<keyword evidence="1" id="KW-0004">4Fe-4S</keyword>
<dbReference type="InterPro" id="IPR036188">
    <property type="entry name" value="FAD/NAD-bd_sf"/>
</dbReference>
<protein>
    <submittedName>
        <fullName evidence="7">Pyridine nucleotide-disulfide oxidoreductase</fullName>
    </submittedName>
</protein>
<organism evidence="7 8">
    <name type="scientific">Clostridium estertheticum subsp. estertheticum</name>
    <dbReference type="NCBI Taxonomy" id="1552"/>
    <lineage>
        <taxon>Bacteria</taxon>
        <taxon>Bacillati</taxon>
        <taxon>Bacillota</taxon>
        <taxon>Clostridia</taxon>
        <taxon>Eubacteriales</taxon>
        <taxon>Clostridiaceae</taxon>
        <taxon>Clostridium</taxon>
    </lineage>
</organism>
<evidence type="ECO:0000256" key="4">
    <source>
        <dbReference type="ARBA" id="ARBA00023004"/>
    </source>
</evidence>
<dbReference type="SUPFAM" id="SSF51971">
    <property type="entry name" value="Nucleotide-binding domain"/>
    <property type="match status" value="1"/>
</dbReference>
<sequence length="757" mass="85907">MDLEKLLSMQKLCINDNPATCVTECPIHVDVKGFICEIRKGNFEEAYRILSKRMPFINVIGLVCDHPCENLCVTNINGNAISIHELEKAVTIYGSMAKIKTLPIPKIDKKIAIIGGGISGITCAYDLNKKGYSVDIYEKENEIGGSFLKMPEIILNPKLIKEEVTKLEEQGIEIKLNQEITPEKLKDLTLEYDAFFIGSGEWNEKFNVNEVTMQTEIEKVFAGGRIVSGCESVIQSVQTGRCAAVSIDRFVYKKSLTALRSKEGAYKSILKVDIKNEEISPRIKPENGTFTKEEAINEALRCVQCECHKCVKACVHLQKVKLDPKAYIRTINQNERIILGDHYANKTINSCTECGLCGAVCPTSINMADIINETRISMVSRNKMPLSTHDFALKDMEFTNSKYFELIKHQPGMNNSKYVFYPGCQLSASYSEYVIKSYNYLMEKLDGGVGLYLGCCGAPAKWAGRQEQYDSSIEKIKSNLEKLGNPIVITACSTCFSNFGESLKNIRIKSLWEVFDEKGIPLGAKPGNGKTLAVHDACTTRNEKGIQESIRNIAKRLHYEIKEPEFTKENTKCCGYGGLVYYTNKEFSREVTQDRIKDSENDFLAYCAMCRDLFVLKGKKTYHILDLIYGSGKEEISDMKVPTLSDRRANRFKLKKELLDNLWGEKMEIKDEYNDLKIVFGQELRDKIEDELILEGDIKRVIGYAERTNDSFYNPENGHILAWKRFVNITFWVEYQKVNDSFNIINAYSHRMEVKGV</sequence>
<dbReference type="GO" id="GO:0016491">
    <property type="term" value="F:oxidoreductase activity"/>
    <property type="evidence" value="ECO:0007669"/>
    <property type="project" value="UniProtKB-KW"/>
</dbReference>
<dbReference type="EMBL" id="CP015756">
    <property type="protein sequence ID" value="APC39622.1"/>
    <property type="molecule type" value="Genomic_DNA"/>
</dbReference>
<dbReference type="Pfam" id="PF02754">
    <property type="entry name" value="CCG"/>
    <property type="match status" value="2"/>
</dbReference>
<dbReference type="NCBIfam" id="NF045663">
    <property type="entry name" value="diclust_near_Sec"/>
    <property type="match status" value="1"/>
</dbReference>
<keyword evidence="8" id="KW-1185">Reference proteome</keyword>
<dbReference type="InterPro" id="IPR017900">
    <property type="entry name" value="4Fe4S_Fe_S_CS"/>
</dbReference>
<dbReference type="PRINTS" id="PR00419">
    <property type="entry name" value="ADXRDTASE"/>
</dbReference>
<accession>A0A1J0GFF7</accession>
<name>A0A1J0GFF7_9CLOT</name>
<gene>
    <name evidence="7" type="ORF">A7L45_05840</name>
</gene>
<dbReference type="PANTHER" id="PTHR43255:SF1">
    <property type="entry name" value="IRON-SULFUR-BINDING OXIDOREDUCTASE FADF-RELATED"/>
    <property type="match status" value="1"/>
</dbReference>
<dbReference type="Pfam" id="PF14691">
    <property type="entry name" value="Fer4_20"/>
    <property type="match status" value="1"/>
</dbReference>
<evidence type="ECO:0000259" key="6">
    <source>
        <dbReference type="PROSITE" id="PS51379"/>
    </source>
</evidence>
<keyword evidence="4" id="KW-0408">Iron</keyword>
<proteinExistence type="predicted"/>
<dbReference type="InterPro" id="IPR051460">
    <property type="entry name" value="HdrC_iron-sulfur_subunit"/>
</dbReference>
<dbReference type="Gene3D" id="3.50.50.60">
    <property type="entry name" value="FAD/NAD(P)-binding domain"/>
    <property type="match status" value="1"/>
</dbReference>
<dbReference type="SUPFAM" id="SSF46548">
    <property type="entry name" value="alpha-helical ferredoxin"/>
    <property type="match status" value="1"/>
</dbReference>
<reference evidence="8" key="1">
    <citation type="journal article" date="2016" name="Front. Microbiol.">
        <title>Complete Genome Sequence of Clostridium estertheticum DSM 8809, a Microbe Identified in Spoiled Vacuum Packed Beef.</title>
        <authorList>
            <person name="Yu Z."/>
            <person name="Gunn L."/>
            <person name="Brennan E."/>
            <person name="Reid R."/>
            <person name="Wall P.G."/>
            <person name="Gaora O.P."/>
            <person name="Hurley D."/>
            <person name="Bolton D."/>
            <person name="Fanning S."/>
        </authorList>
    </citation>
    <scope>NUCLEOTIDE SEQUENCE [LARGE SCALE GENOMIC DNA]</scope>
    <source>
        <strain evidence="8">DSM 8809</strain>
    </source>
</reference>
<dbReference type="InterPro" id="IPR017896">
    <property type="entry name" value="4Fe4S_Fe-S-bd"/>
</dbReference>
<evidence type="ECO:0000256" key="5">
    <source>
        <dbReference type="ARBA" id="ARBA00023014"/>
    </source>
</evidence>
<evidence type="ECO:0000313" key="8">
    <source>
        <dbReference type="Proteomes" id="UP000182569"/>
    </source>
</evidence>
<dbReference type="AlphaFoldDB" id="A0A1J0GFF7"/>
<dbReference type="PROSITE" id="PS00198">
    <property type="entry name" value="4FE4S_FER_1"/>
    <property type="match status" value="1"/>
</dbReference>
<feature type="domain" description="4Fe-4S ferredoxin-type" evidence="6">
    <location>
        <begin position="292"/>
        <end position="325"/>
    </location>
</feature>
<dbReference type="Pfam" id="PF13534">
    <property type="entry name" value="Fer4_17"/>
    <property type="match status" value="1"/>
</dbReference>
<dbReference type="RefSeq" id="WP_071611915.1">
    <property type="nucleotide sequence ID" value="NZ_CP015756.1"/>
</dbReference>
<keyword evidence="3" id="KW-0560">Oxidoreductase</keyword>
<dbReference type="GO" id="GO:0046872">
    <property type="term" value="F:metal ion binding"/>
    <property type="evidence" value="ECO:0007669"/>
    <property type="project" value="UniProtKB-KW"/>
</dbReference>
<dbReference type="InterPro" id="IPR004017">
    <property type="entry name" value="Cys_rich_dom"/>
</dbReference>
<dbReference type="PANTHER" id="PTHR43255">
    <property type="entry name" value="IRON-SULFUR-BINDING OXIDOREDUCTASE FADF-RELATED-RELATED"/>
    <property type="match status" value="1"/>
</dbReference>
<dbReference type="PROSITE" id="PS51379">
    <property type="entry name" value="4FE4S_FER_2"/>
    <property type="match status" value="2"/>
</dbReference>
<dbReference type="Pfam" id="PF13450">
    <property type="entry name" value="NAD_binding_8"/>
    <property type="match status" value="1"/>
</dbReference>
<keyword evidence="5" id="KW-0411">Iron-sulfur</keyword>
<evidence type="ECO:0000256" key="2">
    <source>
        <dbReference type="ARBA" id="ARBA00022723"/>
    </source>
</evidence>
<dbReference type="InterPro" id="IPR009051">
    <property type="entry name" value="Helical_ferredxn"/>
</dbReference>
<dbReference type="InterPro" id="IPR028261">
    <property type="entry name" value="DPD_II"/>
</dbReference>
<dbReference type="STRING" id="1552.A7L45_05840"/>
<dbReference type="GO" id="GO:0005886">
    <property type="term" value="C:plasma membrane"/>
    <property type="evidence" value="ECO:0007669"/>
    <property type="project" value="TreeGrafter"/>
</dbReference>
<dbReference type="Proteomes" id="UP000182569">
    <property type="component" value="Chromosome"/>
</dbReference>
<dbReference type="KEGG" id="ceu:A7L45_05840"/>
<keyword evidence="2" id="KW-0479">Metal-binding</keyword>
<evidence type="ECO:0000256" key="1">
    <source>
        <dbReference type="ARBA" id="ARBA00022485"/>
    </source>
</evidence>
<dbReference type="GO" id="GO:0051539">
    <property type="term" value="F:4 iron, 4 sulfur cluster binding"/>
    <property type="evidence" value="ECO:0007669"/>
    <property type="project" value="UniProtKB-KW"/>
</dbReference>
<feature type="domain" description="4Fe-4S ferredoxin-type" evidence="6">
    <location>
        <begin position="340"/>
        <end position="370"/>
    </location>
</feature>
<dbReference type="OrthoDB" id="5241828at2"/>
<evidence type="ECO:0000313" key="7">
    <source>
        <dbReference type="EMBL" id="APC39622.1"/>
    </source>
</evidence>
<dbReference type="Gene3D" id="1.10.1060.10">
    <property type="entry name" value="Alpha-helical ferredoxin"/>
    <property type="match status" value="2"/>
</dbReference>
<evidence type="ECO:0000256" key="3">
    <source>
        <dbReference type="ARBA" id="ARBA00023002"/>
    </source>
</evidence>